<gene>
    <name evidence="3" type="ORF">ICI42_21150</name>
</gene>
<protein>
    <submittedName>
        <fullName evidence="3">Beta-propeller fold lactonase family protein</fullName>
    </submittedName>
</protein>
<dbReference type="InterPro" id="IPR019405">
    <property type="entry name" value="Lactonase_7-beta_prop"/>
</dbReference>
<keyword evidence="2" id="KW-0119">Carbohydrate metabolism</keyword>
<dbReference type="PANTHER" id="PTHR30344:SF1">
    <property type="entry name" value="6-PHOSPHOGLUCONOLACTONASE"/>
    <property type="match status" value="1"/>
</dbReference>
<dbReference type="Proteomes" id="UP000643405">
    <property type="component" value="Unassembled WGS sequence"/>
</dbReference>
<reference evidence="3" key="1">
    <citation type="submission" date="2020-09" db="EMBL/GenBank/DDBJ databases">
        <title>Genome seq and assembly of Tianweitania sp.</title>
        <authorList>
            <person name="Chhetri G."/>
        </authorList>
    </citation>
    <scope>NUCLEOTIDE SEQUENCE</scope>
    <source>
        <strain evidence="3">Rool2</strain>
    </source>
</reference>
<name>A0A8J6PP15_9HYPH</name>
<dbReference type="Gene3D" id="2.130.10.10">
    <property type="entry name" value="YVTN repeat-like/Quinoprotein amine dehydrogenase"/>
    <property type="match status" value="1"/>
</dbReference>
<dbReference type="InterPro" id="IPR050282">
    <property type="entry name" value="Cycloisomerase_2"/>
</dbReference>
<evidence type="ECO:0000313" key="4">
    <source>
        <dbReference type="Proteomes" id="UP000643405"/>
    </source>
</evidence>
<dbReference type="Pfam" id="PF10282">
    <property type="entry name" value="Lactonase"/>
    <property type="match status" value="1"/>
</dbReference>
<dbReference type="SUPFAM" id="SSF50974">
    <property type="entry name" value="Nitrous oxide reductase, N-terminal domain"/>
    <property type="match status" value="1"/>
</dbReference>
<dbReference type="PANTHER" id="PTHR30344">
    <property type="entry name" value="6-PHOSPHOGLUCONOLACTONASE-RELATED"/>
    <property type="match status" value="1"/>
</dbReference>
<dbReference type="GO" id="GO:0005829">
    <property type="term" value="C:cytosol"/>
    <property type="evidence" value="ECO:0007669"/>
    <property type="project" value="TreeGrafter"/>
</dbReference>
<dbReference type="AlphaFoldDB" id="A0A8J6PP15"/>
<dbReference type="GO" id="GO:0017057">
    <property type="term" value="F:6-phosphogluconolactonase activity"/>
    <property type="evidence" value="ECO:0007669"/>
    <property type="project" value="TreeGrafter"/>
</dbReference>
<keyword evidence="4" id="KW-1185">Reference proteome</keyword>
<accession>A0A8J6PP15</accession>
<evidence type="ECO:0000256" key="2">
    <source>
        <dbReference type="ARBA" id="ARBA00022526"/>
    </source>
</evidence>
<proteinExistence type="inferred from homology"/>
<dbReference type="EMBL" id="JACVVX010000010">
    <property type="protein sequence ID" value="MBD0417156.1"/>
    <property type="molecule type" value="Genomic_DNA"/>
</dbReference>
<evidence type="ECO:0000256" key="1">
    <source>
        <dbReference type="ARBA" id="ARBA00005564"/>
    </source>
</evidence>
<comment type="caution">
    <text evidence="3">The sequence shown here is derived from an EMBL/GenBank/DDBJ whole genome shotgun (WGS) entry which is preliminary data.</text>
</comment>
<dbReference type="GO" id="GO:0006006">
    <property type="term" value="P:glucose metabolic process"/>
    <property type="evidence" value="ECO:0007669"/>
    <property type="project" value="UniProtKB-KW"/>
</dbReference>
<evidence type="ECO:0000313" key="3">
    <source>
        <dbReference type="EMBL" id="MBD0417156.1"/>
    </source>
</evidence>
<dbReference type="InterPro" id="IPR015943">
    <property type="entry name" value="WD40/YVTN_repeat-like_dom_sf"/>
</dbReference>
<comment type="similarity">
    <text evidence="1">Belongs to the cycloisomerase 2 family.</text>
</comment>
<dbReference type="InterPro" id="IPR011045">
    <property type="entry name" value="N2O_reductase_N"/>
</dbReference>
<organism evidence="3 4">
    <name type="scientific">Oryzicola mucosus</name>
    <dbReference type="NCBI Taxonomy" id="2767425"/>
    <lineage>
        <taxon>Bacteria</taxon>
        <taxon>Pseudomonadati</taxon>
        <taxon>Pseudomonadota</taxon>
        <taxon>Alphaproteobacteria</taxon>
        <taxon>Hyphomicrobiales</taxon>
        <taxon>Phyllobacteriaceae</taxon>
        <taxon>Oryzicola</taxon>
    </lineage>
</organism>
<keyword evidence="2" id="KW-0313">Glucose metabolism</keyword>
<sequence>MALSPDGRYLYAAFRGLPYRVYVFEIDPAGDDLGFLGTAPLPADICHIGLDATGRYLFGASFSGNSMSVSHIGDDGLPDETRAIPTPLHPHFVALTADNSHLLVPCLGADLIVSYRFDAGLGHIEEAGRLRLAAGSGPRHLARSPMNDAWFVISEKAATVTAFSETLDGAMIAGQTLPILQSISISAPKASDIRAGGNRLYAAERNAGRIGIFDISSCGDLVWQGEIETAPFPRAFSLDASGRFLLVASEKTNQFAIHKIDDKGMLCPAALRGIGTRPTWITALRGINEIT</sequence>